<proteinExistence type="inferred from homology"/>
<feature type="transmembrane region" description="Helical" evidence="9">
    <location>
        <begin position="54"/>
        <end position="75"/>
    </location>
</feature>
<evidence type="ECO:0000256" key="7">
    <source>
        <dbReference type="ARBA" id="ARBA00023010"/>
    </source>
</evidence>
<keyword evidence="5 9" id="KW-0653">Protein transport</keyword>
<dbReference type="InterPro" id="IPR004692">
    <property type="entry name" value="SecG"/>
</dbReference>
<evidence type="ECO:0000313" key="10">
    <source>
        <dbReference type="EMBL" id="MTK21540.1"/>
    </source>
</evidence>
<name>A0A9X5APD5_9FIRM</name>
<comment type="subcellular location">
    <subcellularLocation>
        <location evidence="9">Cell membrane</location>
        <topology evidence="9">Multi-pass membrane protein</topology>
    </subcellularLocation>
    <subcellularLocation>
        <location evidence="1">Membrane</location>
        <topology evidence="1">Multi-pass membrane protein</topology>
    </subcellularLocation>
</comment>
<evidence type="ECO:0000256" key="4">
    <source>
        <dbReference type="ARBA" id="ARBA00022692"/>
    </source>
</evidence>
<reference evidence="10 11" key="1">
    <citation type="journal article" date="2019" name="Nat. Med.">
        <title>A library of human gut bacterial isolates paired with longitudinal multiomics data enables mechanistic microbiome research.</title>
        <authorList>
            <person name="Poyet M."/>
            <person name="Groussin M."/>
            <person name="Gibbons S.M."/>
            <person name="Avila-Pacheco J."/>
            <person name="Jiang X."/>
            <person name="Kearney S.M."/>
            <person name="Perrotta A.R."/>
            <person name="Berdy B."/>
            <person name="Zhao S."/>
            <person name="Lieberman T.D."/>
            <person name="Swanson P.K."/>
            <person name="Smith M."/>
            <person name="Roesemann S."/>
            <person name="Alexander J.E."/>
            <person name="Rich S.A."/>
            <person name="Livny J."/>
            <person name="Vlamakis H."/>
            <person name="Clish C."/>
            <person name="Bullock K."/>
            <person name="Deik A."/>
            <person name="Scott J."/>
            <person name="Pierce K.A."/>
            <person name="Xavier R.J."/>
            <person name="Alm E.J."/>
        </authorList>
    </citation>
    <scope>NUCLEOTIDE SEQUENCE [LARGE SCALE GENOMIC DNA]</scope>
    <source>
        <strain evidence="10 11">BIOML-A198</strain>
    </source>
</reference>
<dbReference type="GO" id="GO:0005886">
    <property type="term" value="C:plasma membrane"/>
    <property type="evidence" value="ECO:0007669"/>
    <property type="project" value="UniProtKB-SubCell"/>
</dbReference>
<dbReference type="GO" id="GO:0009306">
    <property type="term" value="P:protein secretion"/>
    <property type="evidence" value="ECO:0007669"/>
    <property type="project" value="UniProtKB-UniRule"/>
</dbReference>
<gene>
    <name evidence="10" type="primary">secG</name>
    <name evidence="10" type="ORF">GMA92_08915</name>
</gene>
<sequence>MFSLGVVDVLFMIISVILIVLVALQSSKQGLSDSLTGGNSELFKNQKERGAEAYIVRATYICSIIFIVLGLIIFMK</sequence>
<evidence type="ECO:0000256" key="8">
    <source>
        <dbReference type="ARBA" id="ARBA00023136"/>
    </source>
</evidence>
<accession>A0A9X5APD5</accession>
<evidence type="ECO:0000313" key="11">
    <source>
        <dbReference type="Proteomes" id="UP000487649"/>
    </source>
</evidence>
<dbReference type="AlphaFoldDB" id="A0A9X5APD5"/>
<keyword evidence="7 9" id="KW-0811">Translocation</keyword>
<keyword evidence="3 9" id="KW-0813">Transport</keyword>
<keyword evidence="9" id="KW-1003">Cell membrane</keyword>
<keyword evidence="8 9" id="KW-0472">Membrane</keyword>
<dbReference type="Pfam" id="PF03840">
    <property type="entry name" value="SecG"/>
    <property type="match status" value="1"/>
</dbReference>
<keyword evidence="6 9" id="KW-1133">Transmembrane helix</keyword>
<dbReference type="NCBIfam" id="TIGR00810">
    <property type="entry name" value="secG"/>
    <property type="match status" value="1"/>
</dbReference>
<organism evidence="10 11">
    <name type="scientific">Turicibacter sanguinis</name>
    <dbReference type="NCBI Taxonomy" id="154288"/>
    <lineage>
        <taxon>Bacteria</taxon>
        <taxon>Bacillati</taxon>
        <taxon>Bacillota</taxon>
        <taxon>Erysipelotrichia</taxon>
        <taxon>Erysipelotrichales</taxon>
        <taxon>Turicibacteraceae</taxon>
        <taxon>Turicibacter</taxon>
    </lineage>
</organism>
<evidence type="ECO:0000256" key="1">
    <source>
        <dbReference type="ARBA" id="ARBA00004141"/>
    </source>
</evidence>
<evidence type="ECO:0000256" key="5">
    <source>
        <dbReference type="ARBA" id="ARBA00022927"/>
    </source>
</evidence>
<evidence type="ECO:0000256" key="2">
    <source>
        <dbReference type="ARBA" id="ARBA00008445"/>
    </source>
</evidence>
<feature type="transmembrane region" description="Helical" evidence="9">
    <location>
        <begin position="6"/>
        <end position="24"/>
    </location>
</feature>
<comment type="function">
    <text evidence="9">Involved in protein export. Participates in an early event of protein translocation.</text>
</comment>
<evidence type="ECO:0000256" key="9">
    <source>
        <dbReference type="RuleBase" id="RU365087"/>
    </source>
</evidence>
<evidence type="ECO:0000256" key="6">
    <source>
        <dbReference type="ARBA" id="ARBA00022989"/>
    </source>
</evidence>
<dbReference type="Proteomes" id="UP000487649">
    <property type="component" value="Unassembled WGS sequence"/>
</dbReference>
<dbReference type="EMBL" id="WMQE01000018">
    <property type="protein sequence ID" value="MTK21540.1"/>
    <property type="molecule type" value="Genomic_DNA"/>
</dbReference>
<dbReference type="GO" id="GO:0015450">
    <property type="term" value="F:protein-transporting ATPase activity"/>
    <property type="evidence" value="ECO:0007669"/>
    <property type="project" value="UniProtKB-UniRule"/>
</dbReference>
<comment type="similarity">
    <text evidence="2 9">Belongs to the SecG family.</text>
</comment>
<comment type="caution">
    <text evidence="10">The sequence shown here is derived from an EMBL/GenBank/DDBJ whole genome shotgun (WGS) entry which is preliminary data.</text>
</comment>
<evidence type="ECO:0000256" key="3">
    <source>
        <dbReference type="ARBA" id="ARBA00022448"/>
    </source>
</evidence>
<keyword evidence="4 9" id="KW-0812">Transmembrane</keyword>
<protein>
    <recommendedName>
        <fullName evidence="9">Protein-export membrane protein SecG</fullName>
    </recommendedName>
</protein>